<organism evidence="1 2">
    <name type="scientific">Azotobacter chroococcum</name>
    <dbReference type="NCBI Taxonomy" id="353"/>
    <lineage>
        <taxon>Bacteria</taxon>
        <taxon>Pseudomonadati</taxon>
        <taxon>Pseudomonadota</taxon>
        <taxon>Gammaproteobacteria</taxon>
        <taxon>Pseudomonadales</taxon>
        <taxon>Pseudomonadaceae</taxon>
        <taxon>Azotobacter</taxon>
    </lineage>
</organism>
<dbReference type="EMBL" id="SMMU01000035">
    <property type="protein sequence ID" value="TCL22073.1"/>
    <property type="molecule type" value="Genomic_DNA"/>
</dbReference>
<name>A0A4R1P6A6_9GAMM</name>
<dbReference type="RefSeq" id="WP_131299470.1">
    <property type="nucleotide sequence ID" value="NZ_JBHLST010000030.1"/>
</dbReference>
<protein>
    <submittedName>
        <fullName evidence="1">Uncharacterized protein</fullName>
    </submittedName>
</protein>
<comment type="caution">
    <text evidence="1">The sequence shown here is derived from an EMBL/GenBank/DDBJ whole genome shotgun (WGS) entry which is preliminary data.</text>
</comment>
<sequence>MKLSSARQLWHDAYYQRRESTTAYALEVGILGAMVQKSEKDRRTGAAMDQALAGVVQSAISTLPAHLQCFGHWLYSPLADDDHREIAEELVYAIARSKVERMTEAKSGRARYVAMGVLYRYRRQHQGGQSEGIDPMPTPEAFRKWLFDRYGVTLDSRNWSREWDDFIERCFDACNDLDRKALAPVAMLLASMREAA</sequence>
<evidence type="ECO:0000313" key="2">
    <source>
        <dbReference type="Proteomes" id="UP000295169"/>
    </source>
</evidence>
<evidence type="ECO:0000313" key="1">
    <source>
        <dbReference type="EMBL" id="TCL22073.1"/>
    </source>
</evidence>
<proteinExistence type="predicted"/>
<reference evidence="1 2" key="1">
    <citation type="submission" date="2019-03" db="EMBL/GenBank/DDBJ databases">
        <title>Genomic Encyclopedia of Type Strains, Phase IV (KMG-IV): sequencing the most valuable type-strain genomes for metagenomic binning, comparative biology and taxonomic classification.</title>
        <authorList>
            <person name="Goeker M."/>
        </authorList>
    </citation>
    <scope>NUCLEOTIDE SEQUENCE [LARGE SCALE GENOMIC DNA]</scope>
    <source>
        <strain evidence="1 2">DSM 2286</strain>
    </source>
</reference>
<accession>A0A4R1P6A6</accession>
<gene>
    <name evidence="1" type="ORF">EV691_13522</name>
</gene>
<dbReference type="Proteomes" id="UP000295169">
    <property type="component" value="Unassembled WGS sequence"/>
</dbReference>
<dbReference type="AlphaFoldDB" id="A0A4R1P6A6"/>